<gene>
    <name evidence="2" type="ORF">EMO91_12800</name>
</gene>
<protein>
    <submittedName>
        <fullName evidence="2">Uncharacterized protein</fullName>
    </submittedName>
</protein>
<dbReference type="AlphaFoldDB" id="A0A5M9ZG69"/>
<sequence>MDRSAWIGLRETMPSRPFGVSAAKVPYIARACSDMMPKEPGGWEPLRHAVLYYIPDGAGRAADGIIRRAGRGGYPRLEERAFHGVLVTAPSFVVYGPNVRTPAVRWREGGHMRHGRFGAMFIRRVADGQDAVVLETALFAAPEDGGGAQCASPIVPVPSHAEWLSRDGWRPLRTGTDAVPRILLILASAAIEAADGGPPGPRRSAFGGAPRTAGERIETAGVTVRVVSVARPDRDGAEPAAPAGKGTAAHAAGGARREWSHRWSVRGHWTNQAYGPGRTLRRRIWIDEYVKGPKNKPLKARAVVLKA</sequence>
<dbReference type="EMBL" id="RZUH01000020">
    <property type="protein sequence ID" value="KAA8825101.1"/>
    <property type="molecule type" value="Genomic_DNA"/>
</dbReference>
<proteinExistence type="predicted"/>
<feature type="region of interest" description="Disordered" evidence="1">
    <location>
        <begin position="233"/>
        <end position="255"/>
    </location>
</feature>
<evidence type="ECO:0000256" key="1">
    <source>
        <dbReference type="SAM" id="MobiDB-lite"/>
    </source>
</evidence>
<dbReference type="Proteomes" id="UP000410049">
    <property type="component" value="Unassembled WGS sequence"/>
</dbReference>
<evidence type="ECO:0000313" key="2">
    <source>
        <dbReference type="EMBL" id="KAA8825101.1"/>
    </source>
</evidence>
<organism evidence="2 3">
    <name type="scientific">Bifidobacterium myosotis</name>
    <dbReference type="NCBI Taxonomy" id="1630166"/>
    <lineage>
        <taxon>Bacteria</taxon>
        <taxon>Bacillati</taxon>
        <taxon>Actinomycetota</taxon>
        <taxon>Actinomycetes</taxon>
        <taxon>Bifidobacteriales</taxon>
        <taxon>Bifidobacteriaceae</taxon>
        <taxon>Bifidobacterium</taxon>
    </lineage>
</organism>
<accession>A0A5M9ZG69</accession>
<evidence type="ECO:0000313" key="3">
    <source>
        <dbReference type="Proteomes" id="UP000410049"/>
    </source>
</evidence>
<feature type="compositionally biased region" description="Low complexity" evidence="1">
    <location>
        <begin position="238"/>
        <end position="254"/>
    </location>
</feature>
<reference evidence="2 3" key="1">
    <citation type="journal article" date="2019" name="Syst. Appl. Microbiol.">
        <title>Characterization of Bifidobacterium species in feaces of the Egyptian fruit bat: Description of B. vespertilionis sp. nov. and B. rousetti sp. nov.</title>
        <authorList>
            <person name="Modesto M."/>
            <person name="Satti M."/>
            <person name="Watanabe K."/>
            <person name="Puglisi E."/>
            <person name="Morelli L."/>
            <person name="Huang C.-H."/>
            <person name="Liou J.-S."/>
            <person name="Miyashita M."/>
            <person name="Tamura T."/>
            <person name="Saito S."/>
            <person name="Mori K."/>
            <person name="Huang L."/>
            <person name="Sciavilla P."/>
            <person name="Sandri C."/>
            <person name="Spiezio C."/>
            <person name="Vitali F."/>
            <person name="Cavalieri D."/>
            <person name="Perpetuini G."/>
            <person name="Tofalo R."/>
            <person name="Bonetti A."/>
            <person name="Arita M."/>
            <person name="Mattarelli P."/>
        </authorList>
    </citation>
    <scope>NUCLEOTIDE SEQUENCE [LARGE SCALE GENOMIC DNA]</scope>
    <source>
        <strain evidence="2 3">RST17</strain>
    </source>
</reference>
<dbReference type="RefSeq" id="WP_150380266.1">
    <property type="nucleotide sequence ID" value="NZ_RZUH01000020.1"/>
</dbReference>
<comment type="caution">
    <text evidence="2">The sequence shown here is derived from an EMBL/GenBank/DDBJ whole genome shotgun (WGS) entry which is preliminary data.</text>
</comment>
<name>A0A5M9ZG69_9BIFI</name>